<name>A0ABV0T5S5_9TELE</name>
<dbReference type="EMBL" id="JAHRIQ010018742">
    <property type="protein sequence ID" value="MEQ2227278.1"/>
    <property type="molecule type" value="Genomic_DNA"/>
</dbReference>
<proteinExistence type="predicted"/>
<comment type="caution">
    <text evidence="1">The sequence shown here is derived from an EMBL/GenBank/DDBJ whole genome shotgun (WGS) entry which is preliminary data.</text>
</comment>
<sequence>MGLRVQLLSFEPDVGKLHHAEVGKYKEIYSKEWEAGPELKSSIASAPGDDSKARCKYCNTAIQTQVYYDVQEGLRRRLVFTGVGGFYVAFALKTVSQIWQP</sequence>
<protein>
    <submittedName>
        <fullName evidence="1">Uncharacterized protein</fullName>
    </submittedName>
</protein>
<evidence type="ECO:0000313" key="1">
    <source>
        <dbReference type="EMBL" id="MEQ2227278.1"/>
    </source>
</evidence>
<gene>
    <name evidence="1" type="ORF">ILYODFUR_036077</name>
</gene>
<keyword evidence="2" id="KW-1185">Reference proteome</keyword>
<accession>A0ABV0T5S5</accession>
<organism evidence="1 2">
    <name type="scientific">Ilyodon furcidens</name>
    <name type="common">goldbreast splitfin</name>
    <dbReference type="NCBI Taxonomy" id="33524"/>
    <lineage>
        <taxon>Eukaryota</taxon>
        <taxon>Metazoa</taxon>
        <taxon>Chordata</taxon>
        <taxon>Craniata</taxon>
        <taxon>Vertebrata</taxon>
        <taxon>Euteleostomi</taxon>
        <taxon>Actinopterygii</taxon>
        <taxon>Neopterygii</taxon>
        <taxon>Teleostei</taxon>
        <taxon>Neoteleostei</taxon>
        <taxon>Acanthomorphata</taxon>
        <taxon>Ovalentaria</taxon>
        <taxon>Atherinomorphae</taxon>
        <taxon>Cyprinodontiformes</taxon>
        <taxon>Goodeidae</taxon>
        <taxon>Ilyodon</taxon>
    </lineage>
</organism>
<dbReference type="Proteomes" id="UP001482620">
    <property type="component" value="Unassembled WGS sequence"/>
</dbReference>
<evidence type="ECO:0000313" key="2">
    <source>
        <dbReference type="Proteomes" id="UP001482620"/>
    </source>
</evidence>
<reference evidence="1 2" key="1">
    <citation type="submission" date="2021-06" db="EMBL/GenBank/DDBJ databases">
        <authorList>
            <person name="Palmer J.M."/>
        </authorList>
    </citation>
    <scope>NUCLEOTIDE SEQUENCE [LARGE SCALE GENOMIC DNA]</scope>
    <source>
        <strain evidence="2">if_2019</strain>
        <tissue evidence="1">Muscle</tissue>
    </source>
</reference>